<evidence type="ECO:0000256" key="3">
    <source>
        <dbReference type="ARBA" id="ARBA00022679"/>
    </source>
</evidence>
<evidence type="ECO:0000256" key="4">
    <source>
        <dbReference type="ARBA" id="ARBA00022755"/>
    </source>
</evidence>
<keyword evidence="4" id="KW-0658">Purine biosynthesis</keyword>
<evidence type="ECO:0000256" key="7">
    <source>
        <dbReference type="ARBA" id="ARBA00041682"/>
    </source>
</evidence>
<dbReference type="GO" id="GO:0005829">
    <property type="term" value="C:cytosol"/>
    <property type="evidence" value="ECO:0007669"/>
    <property type="project" value="TreeGrafter"/>
</dbReference>
<dbReference type="PANTHER" id="PTHR43369:SF2">
    <property type="entry name" value="PHOSPHORIBOSYLGLYCINAMIDE FORMYLTRANSFERASE"/>
    <property type="match status" value="1"/>
</dbReference>
<dbReference type="InterPro" id="IPR002376">
    <property type="entry name" value="Formyl_transf_N"/>
</dbReference>
<dbReference type="Gene3D" id="3.40.50.170">
    <property type="entry name" value="Formyl transferase, N-terminal domain"/>
    <property type="match status" value="1"/>
</dbReference>
<comment type="catalytic activity">
    <reaction evidence="8">
        <text>N(1)-(5-phospho-beta-D-ribosyl)glycinamide + (6R)-10-formyltetrahydrofolate = N(2)-formyl-N(1)-(5-phospho-beta-D-ribosyl)glycinamide + (6S)-5,6,7,8-tetrahydrofolate + H(+)</text>
        <dbReference type="Rhea" id="RHEA:15053"/>
        <dbReference type="ChEBI" id="CHEBI:15378"/>
        <dbReference type="ChEBI" id="CHEBI:57453"/>
        <dbReference type="ChEBI" id="CHEBI:143788"/>
        <dbReference type="ChEBI" id="CHEBI:147286"/>
        <dbReference type="ChEBI" id="CHEBI:195366"/>
        <dbReference type="EC" id="2.1.2.2"/>
    </reaction>
</comment>
<feature type="domain" description="Formyl transferase N-terminal" evidence="9">
    <location>
        <begin position="1"/>
        <end position="176"/>
    </location>
</feature>
<dbReference type="EMBL" id="CAEZYS010000002">
    <property type="protein sequence ID" value="CAB4726466.1"/>
    <property type="molecule type" value="Genomic_DNA"/>
</dbReference>
<dbReference type="HAMAP" id="MF_01930">
    <property type="entry name" value="PurN"/>
    <property type="match status" value="1"/>
</dbReference>
<organism evidence="11">
    <name type="scientific">freshwater metagenome</name>
    <dbReference type="NCBI Taxonomy" id="449393"/>
    <lineage>
        <taxon>unclassified sequences</taxon>
        <taxon>metagenomes</taxon>
        <taxon>ecological metagenomes</taxon>
    </lineage>
</organism>
<evidence type="ECO:0000259" key="9">
    <source>
        <dbReference type="Pfam" id="PF00551"/>
    </source>
</evidence>
<evidence type="ECO:0000313" key="11">
    <source>
        <dbReference type="EMBL" id="CAB4945204.1"/>
    </source>
</evidence>
<proteinExistence type="inferred from homology"/>
<dbReference type="GO" id="GO:0004644">
    <property type="term" value="F:phosphoribosylglycinamide formyltransferase activity"/>
    <property type="evidence" value="ECO:0007669"/>
    <property type="project" value="UniProtKB-EC"/>
</dbReference>
<dbReference type="EC" id="2.1.2.2" evidence="2"/>
<protein>
    <recommendedName>
        <fullName evidence="2">phosphoribosylglycinamide formyltransferase 1</fullName>
        <ecNumber evidence="2">2.1.2.2</ecNumber>
    </recommendedName>
    <alternativeName>
        <fullName evidence="7">5'-phosphoribosylglycinamide transformylase</fullName>
    </alternativeName>
    <alternativeName>
        <fullName evidence="6">GAR transformylase</fullName>
    </alternativeName>
</protein>
<comment type="similarity">
    <text evidence="5">Belongs to the GART family.</text>
</comment>
<dbReference type="InterPro" id="IPR001555">
    <property type="entry name" value="GART_AS"/>
</dbReference>
<comment type="pathway">
    <text evidence="1">Purine metabolism; IMP biosynthesis via de novo pathway; N(2)-formyl-N(1)-(5-phospho-D-ribosyl)glycinamide from N(1)-(5-phospho-D-ribosyl)glycinamide (10-formyl THF route): step 1/1.</text>
</comment>
<dbReference type="InterPro" id="IPR004607">
    <property type="entry name" value="GART"/>
</dbReference>
<dbReference type="PANTHER" id="PTHR43369">
    <property type="entry name" value="PHOSPHORIBOSYLGLYCINAMIDE FORMYLTRANSFERASE"/>
    <property type="match status" value="1"/>
</dbReference>
<evidence type="ECO:0000256" key="2">
    <source>
        <dbReference type="ARBA" id="ARBA00012254"/>
    </source>
</evidence>
<name>A0A6J7JSH9_9ZZZZ</name>
<accession>A0A6J7JSH9</accession>
<gene>
    <name evidence="10" type="ORF">UFOPK2782_00038</name>
    <name evidence="11" type="ORF">UFOPK3828_00060</name>
</gene>
<dbReference type="GO" id="GO:0006189">
    <property type="term" value="P:'de novo' IMP biosynthetic process"/>
    <property type="evidence" value="ECO:0007669"/>
    <property type="project" value="UniProtKB-UniPathway"/>
</dbReference>
<dbReference type="SUPFAM" id="SSF53328">
    <property type="entry name" value="Formyltransferase"/>
    <property type="match status" value="1"/>
</dbReference>
<dbReference type="AlphaFoldDB" id="A0A6J7JSH9"/>
<evidence type="ECO:0000256" key="6">
    <source>
        <dbReference type="ARBA" id="ARBA00041324"/>
    </source>
</evidence>
<keyword evidence="3" id="KW-0808">Transferase</keyword>
<sequence length="189" mass="20545">MRIVLLASGSGSLAQSIIDARDSGKLKIEILELISDKKSQALERASAAGINTTFLPMTADRSNWDTQLFETVSNLNPDLVVSVGFMRILSAEFVAKFPTINTHPALLPKFPGAHAVRDALAAGSQVTGSTVHWVDAGIDTGAIINQKEVVVLSQDDETSLHERIKIVERELIVETLQDFITDGLPRRNQ</sequence>
<reference evidence="11" key="1">
    <citation type="submission" date="2020-05" db="EMBL/GenBank/DDBJ databases">
        <authorList>
            <person name="Chiriac C."/>
            <person name="Salcher M."/>
            <person name="Ghai R."/>
            <person name="Kavagutti S V."/>
        </authorList>
    </citation>
    <scope>NUCLEOTIDE SEQUENCE</scope>
</reference>
<dbReference type="PROSITE" id="PS00373">
    <property type="entry name" value="GART"/>
    <property type="match status" value="1"/>
</dbReference>
<evidence type="ECO:0000256" key="8">
    <source>
        <dbReference type="ARBA" id="ARBA00047664"/>
    </source>
</evidence>
<dbReference type="NCBIfam" id="TIGR00639">
    <property type="entry name" value="PurN"/>
    <property type="match status" value="1"/>
</dbReference>
<dbReference type="CDD" id="cd08645">
    <property type="entry name" value="FMT_core_GART"/>
    <property type="match status" value="1"/>
</dbReference>
<dbReference type="Pfam" id="PF00551">
    <property type="entry name" value="Formyl_trans_N"/>
    <property type="match status" value="1"/>
</dbReference>
<evidence type="ECO:0000313" key="10">
    <source>
        <dbReference type="EMBL" id="CAB4726466.1"/>
    </source>
</evidence>
<evidence type="ECO:0000256" key="1">
    <source>
        <dbReference type="ARBA" id="ARBA00005054"/>
    </source>
</evidence>
<evidence type="ECO:0000256" key="5">
    <source>
        <dbReference type="ARBA" id="ARBA00038440"/>
    </source>
</evidence>
<dbReference type="UniPathway" id="UPA00074">
    <property type="reaction ID" value="UER00126"/>
</dbReference>
<dbReference type="InterPro" id="IPR036477">
    <property type="entry name" value="Formyl_transf_N_sf"/>
</dbReference>
<dbReference type="EMBL" id="CAFBNP010000004">
    <property type="protein sequence ID" value="CAB4945204.1"/>
    <property type="molecule type" value="Genomic_DNA"/>
</dbReference>